<accession>A0A194XQ41</accession>
<dbReference type="InParanoid" id="A0A194XQ41"/>
<dbReference type="EMBL" id="KQ947407">
    <property type="protein sequence ID" value="KUJ21862.1"/>
    <property type="molecule type" value="Genomic_DNA"/>
</dbReference>
<keyword evidence="1" id="KW-0732">Signal</keyword>
<feature type="chain" id="PRO_5008268551" evidence="1">
    <location>
        <begin position="26"/>
        <end position="261"/>
    </location>
</feature>
<protein>
    <submittedName>
        <fullName evidence="2">Uncharacterized protein</fullName>
    </submittedName>
</protein>
<organism evidence="2 3">
    <name type="scientific">Mollisia scopiformis</name>
    <name type="common">Conifer needle endophyte fungus</name>
    <name type="synonym">Phialocephala scopiformis</name>
    <dbReference type="NCBI Taxonomy" id="149040"/>
    <lineage>
        <taxon>Eukaryota</taxon>
        <taxon>Fungi</taxon>
        <taxon>Dikarya</taxon>
        <taxon>Ascomycota</taxon>
        <taxon>Pezizomycotina</taxon>
        <taxon>Leotiomycetes</taxon>
        <taxon>Helotiales</taxon>
        <taxon>Mollisiaceae</taxon>
        <taxon>Mollisia</taxon>
    </lineage>
</organism>
<proteinExistence type="predicted"/>
<keyword evidence="3" id="KW-1185">Reference proteome</keyword>
<evidence type="ECO:0000313" key="3">
    <source>
        <dbReference type="Proteomes" id="UP000070700"/>
    </source>
</evidence>
<evidence type="ECO:0000313" key="2">
    <source>
        <dbReference type="EMBL" id="KUJ21862.1"/>
    </source>
</evidence>
<gene>
    <name evidence="2" type="ORF">LY89DRAFT_681239</name>
</gene>
<sequence length="261" mass="27254">MSVLNMHIIIHSLLFLATVIPAAHAFTNGSLIPAYFCNPKPDGLPKSLGELIPFTVKDQNNALAFNSNASANLNVVAVTNSQPGNTGYMLASFHNTVNRITPIEPGLGVTLANSTSTSLIAGKPNLLILDSLAAGVALDGAMLHARDADGVPVGSFSDTGGVFVVFPGCGKNKEGGWNGVVHSMVIGCNQTYTKLSYHAPKCAPGPITLGGLSVTDNGFGVWNKTFEVSGSECKTNGTTKAAKVVVEELEEVGVGKRFWRV</sequence>
<dbReference type="AlphaFoldDB" id="A0A194XQ41"/>
<dbReference type="OrthoDB" id="5308542at2759"/>
<evidence type="ECO:0000256" key="1">
    <source>
        <dbReference type="SAM" id="SignalP"/>
    </source>
</evidence>
<name>A0A194XQ41_MOLSC</name>
<dbReference type="Proteomes" id="UP000070700">
    <property type="component" value="Unassembled WGS sequence"/>
</dbReference>
<feature type="signal peptide" evidence="1">
    <location>
        <begin position="1"/>
        <end position="25"/>
    </location>
</feature>
<dbReference type="KEGG" id="psco:LY89DRAFT_681239"/>
<reference evidence="2 3" key="1">
    <citation type="submission" date="2015-10" db="EMBL/GenBank/DDBJ databases">
        <title>Full genome of DAOMC 229536 Phialocephala scopiformis, a fungal endophyte of spruce producing the potent anti-insectan compound rugulosin.</title>
        <authorList>
            <consortium name="DOE Joint Genome Institute"/>
            <person name="Walker A.K."/>
            <person name="Frasz S.L."/>
            <person name="Seifert K.A."/>
            <person name="Miller J.D."/>
            <person name="Mondo S.J."/>
            <person name="Labutti K."/>
            <person name="Lipzen A."/>
            <person name="Dockter R."/>
            <person name="Kennedy M."/>
            <person name="Grigoriev I.V."/>
            <person name="Spatafora J.W."/>
        </authorList>
    </citation>
    <scope>NUCLEOTIDE SEQUENCE [LARGE SCALE GENOMIC DNA]</scope>
    <source>
        <strain evidence="2 3">CBS 120377</strain>
    </source>
</reference>
<dbReference type="GeneID" id="28823968"/>
<dbReference type="RefSeq" id="XP_018076217.1">
    <property type="nucleotide sequence ID" value="XM_018214242.1"/>
</dbReference>